<keyword evidence="2" id="KW-1185">Reference proteome</keyword>
<organism evidence="1 2">
    <name type="scientific">Calocera viscosa (strain TUFC12733)</name>
    <dbReference type="NCBI Taxonomy" id="1330018"/>
    <lineage>
        <taxon>Eukaryota</taxon>
        <taxon>Fungi</taxon>
        <taxon>Dikarya</taxon>
        <taxon>Basidiomycota</taxon>
        <taxon>Agaricomycotina</taxon>
        <taxon>Dacrymycetes</taxon>
        <taxon>Dacrymycetales</taxon>
        <taxon>Dacrymycetaceae</taxon>
        <taxon>Calocera</taxon>
    </lineage>
</organism>
<dbReference type="STRING" id="1330018.A0A167K6C4"/>
<dbReference type="Gene3D" id="3.80.10.10">
    <property type="entry name" value="Ribonuclease Inhibitor"/>
    <property type="match status" value="1"/>
</dbReference>
<dbReference type="InterPro" id="IPR032675">
    <property type="entry name" value="LRR_dom_sf"/>
</dbReference>
<dbReference type="OrthoDB" id="2447803at2759"/>
<protein>
    <recommendedName>
        <fullName evidence="3">F-box domain-containing protein</fullName>
    </recommendedName>
</protein>
<dbReference type="AlphaFoldDB" id="A0A167K6C4"/>
<evidence type="ECO:0008006" key="3">
    <source>
        <dbReference type="Google" id="ProtNLM"/>
    </source>
</evidence>
<dbReference type="EMBL" id="KV417295">
    <property type="protein sequence ID" value="KZO94309.1"/>
    <property type="molecule type" value="Genomic_DNA"/>
</dbReference>
<name>A0A167K6C4_CALVF</name>
<evidence type="ECO:0000313" key="1">
    <source>
        <dbReference type="EMBL" id="KZO94309.1"/>
    </source>
</evidence>
<sequence length="522" mass="58922">MHRALYIRDIQDLILEQLQKPDLARLARTCKDLEIPALRQLWRYVNDKKLRRLVDIGNPVCHLPRGKRPPTLCPRLSMYCHLVRHAQLEFDMHPLRNQLLYALFDRKLHQCIFPNLGRLTVTITESPHLIHKVIPFVSQDVFRLSIRCGDASHSQPDWDKYAAQLLEHAREDCPNLEHLDVVGMAIPPSAILDKSLASLIESSAHLLHFKGSDSTTGPLTISALARATRLSTFVIESQPGESSHLARETFDSGAFRHLRNLALKDCSIHTVTKLLAQVTSMLTDLSLKVYTDDLSFKPIEDLANSLHECGRNVRKATIILIDKSNERKRRPLSLYPSLLHTLCRSNHMQDFMFEFDSQSALDIQDADLEKMARAWPDLRTLSMTWTPPDKLPRRSGLPVVISRGGLSNESALTLDALVPFVEHCQRLEKFSVTSINADIPYRHRDLLPSGTQPLCLEVGKGEIEDADAVAEFLHCILPAVKLSHNGVGHRWSLWADVQSRLAGLQAPKDETGQEGARIRGQC</sequence>
<gene>
    <name evidence="1" type="ORF">CALVIDRAFT_528810</name>
</gene>
<reference evidence="1 2" key="1">
    <citation type="journal article" date="2016" name="Mol. Biol. Evol.">
        <title>Comparative Genomics of Early-Diverging Mushroom-Forming Fungi Provides Insights into the Origins of Lignocellulose Decay Capabilities.</title>
        <authorList>
            <person name="Nagy L.G."/>
            <person name="Riley R."/>
            <person name="Tritt A."/>
            <person name="Adam C."/>
            <person name="Daum C."/>
            <person name="Floudas D."/>
            <person name="Sun H."/>
            <person name="Yadav J.S."/>
            <person name="Pangilinan J."/>
            <person name="Larsson K.H."/>
            <person name="Matsuura K."/>
            <person name="Barry K."/>
            <person name="Labutti K."/>
            <person name="Kuo R."/>
            <person name="Ohm R.A."/>
            <person name="Bhattacharya S.S."/>
            <person name="Shirouzu T."/>
            <person name="Yoshinaga Y."/>
            <person name="Martin F.M."/>
            <person name="Grigoriev I.V."/>
            <person name="Hibbett D.S."/>
        </authorList>
    </citation>
    <scope>NUCLEOTIDE SEQUENCE [LARGE SCALE GENOMIC DNA]</scope>
    <source>
        <strain evidence="1 2">TUFC12733</strain>
    </source>
</reference>
<evidence type="ECO:0000313" key="2">
    <source>
        <dbReference type="Proteomes" id="UP000076738"/>
    </source>
</evidence>
<dbReference type="Proteomes" id="UP000076738">
    <property type="component" value="Unassembled WGS sequence"/>
</dbReference>
<accession>A0A167K6C4</accession>
<proteinExistence type="predicted"/>